<evidence type="ECO:0000256" key="2">
    <source>
        <dbReference type="ARBA" id="ARBA00023002"/>
    </source>
</evidence>
<protein>
    <submittedName>
        <fullName evidence="4">SDR family oxidoreductase</fullName>
    </submittedName>
</protein>
<dbReference type="PANTHER" id="PTHR43976:SF16">
    <property type="entry name" value="SHORT-CHAIN DEHYDROGENASE_REDUCTASE FAMILY PROTEIN"/>
    <property type="match status" value="1"/>
</dbReference>
<gene>
    <name evidence="4" type="ORF">HG542_08435</name>
</gene>
<comment type="similarity">
    <text evidence="1 3">Belongs to the short-chain dehydrogenases/reductases (SDR) family.</text>
</comment>
<reference evidence="4 5" key="1">
    <citation type="submission" date="2020-04" db="EMBL/GenBank/DDBJ databases">
        <title>Draft Genome Sequence of Streptomyces morookaense DSM 40503, an 8-azaguanine-producing strain.</title>
        <authorList>
            <person name="Qi J."/>
            <person name="Gao J.-M."/>
        </authorList>
    </citation>
    <scope>NUCLEOTIDE SEQUENCE [LARGE SCALE GENOMIC DNA]</scope>
    <source>
        <strain evidence="4 5">DSM 40503</strain>
    </source>
</reference>
<dbReference type="InterPro" id="IPR002347">
    <property type="entry name" value="SDR_fam"/>
</dbReference>
<dbReference type="InterPro" id="IPR020904">
    <property type="entry name" value="Sc_DH/Rdtase_CS"/>
</dbReference>
<dbReference type="AlphaFoldDB" id="A0A7Y7B286"/>
<dbReference type="Proteomes" id="UP000587462">
    <property type="component" value="Unassembled WGS sequence"/>
</dbReference>
<dbReference type="EMBL" id="JABBXF010000014">
    <property type="protein sequence ID" value="NVK77693.1"/>
    <property type="molecule type" value="Genomic_DNA"/>
</dbReference>
<dbReference type="PANTHER" id="PTHR43976">
    <property type="entry name" value="SHORT CHAIN DEHYDROGENASE"/>
    <property type="match status" value="1"/>
</dbReference>
<proteinExistence type="inferred from homology"/>
<dbReference type="PROSITE" id="PS00061">
    <property type="entry name" value="ADH_SHORT"/>
    <property type="match status" value="1"/>
</dbReference>
<evidence type="ECO:0000256" key="3">
    <source>
        <dbReference type="RuleBase" id="RU000363"/>
    </source>
</evidence>
<organism evidence="4 5">
    <name type="scientific">Streptomyces morookaense</name>
    <name type="common">Streptoverticillium morookaense</name>
    <dbReference type="NCBI Taxonomy" id="1970"/>
    <lineage>
        <taxon>Bacteria</taxon>
        <taxon>Bacillati</taxon>
        <taxon>Actinomycetota</taxon>
        <taxon>Actinomycetes</taxon>
        <taxon>Kitasatosporales</taxon>
        <taxon>Streptomycetaceae</taxon>
        <taxon>Streptomyces</taxon>
    </lineage>
</organism>
<dbReference type="GO" id="GO:0016491">
    <property type="term" value="F:oxidoreductase activity"/>
    <property type="evidence" value="ECO:0007669"/>
    <property type="project" value="UniProtKB-KW"/>
</dbReference>
<keyword evidence="5" id="KW-1185">Reference proteome</keyword>
<dbReference type="NCBIfam" id="NF006114">
    <property type="entry name" value="PRK08263.1"/>
    <property type="match status" value="1"/>
</dbReference>
<evidence type="ECO:0000313" key="5">
    <source>
        <dbReference type="Proteomes" id="UP000587462"/>
    </source>
</evidence>
<evidence type="ECO:0000256" key="1">
    <source>
        <dbReference type="ARBA" id="ARBA00006484"/>
    </source>
</evidence>
<name>A0A7Y7B286_STRMO</name>
<dbReference type="SUPFAM" id="SSF51735">
    <property type="entry name" value="NAD(P)-binding Rossmann-fold domains"/>
    <property type="match status" value="1"/>
</dbReference>
<dbReference type="PRINTS" id="PR00080">
    <property type="entry name" value="SDRFAMILY"/>
</dbReference>
<keyword evidence="2" id="KW-0560">Oxidoreductase</keyword>
<dbReference type="InterPro" id="IPR036291">
    <property type="entry name" value="NAD(P)-bd_dom_sf"/>
</dbReference>
<sequence>MSRVWFITGATRGLGRAFTQAALDAGDRVVGAARSIELLDDLVAAHPGRLVTVRVDVTDRAAVFTAVEQAVAAFGRLDIVVNNAGTIAAGAVEEFSEAEARAHMDVNFFGPLWVSQAVLPQLRAQGSGHLVQISSIGGVAAHASSGMYNAGKWALEGMSEALAMEAARFGVRTTIVEPGGYWTDLWNNMTTAAPMEAYASMRAELAEQYAEGSVDSEPRLAAEALLKLVNSDEPPLRLILGSAVFDGALEIYRDRMATWRKWEDVSRAAECAVPQP</sequence>
<dbReference type="Pfam" id="PF00106">
    <property type="entry name" value="adh_short"/>
    <property type="match status" value="1"/>
</dbReference>
<comment type="caution">
    <text evidence="4">The sequence shown here is derived from an EMBL/GenBank/DDBJ whole genome shotgun (WGS) entry which is preliminary data.</text>
</comment>
<dbReference type="InterPro" id="IPR051911">
    <property type="entry name" value="SDR_oxidoreductase"/>
</dbReference>
<dbReference type="RefSeq" id="WP_171079470.1">
    <property type="nucleotide sequence ID" value="NZ_BNBU01000001.1"/>
</dbReference>
<dbReference type="Gene3D" id="3.40.50.720">
    <property type="entry name" value="NAD(P)-binding Rossmann-like Domain"/>
    <property type="match status" value="1"/>
</dbReference>
<dbReference type="PRINTS" id="PR00081">
    <property type="entry name" value="GDHRDH"/>
</dbReference>
<evidence type="ECO:0000313" key="4">
    <source>
        <dbReference type="EMBL" id="NVK77693.1"/>
    </source>
</evidence>
<accession>A0A7Y7B286</accession>
<dbReference type="CDD" id="cd05374">
    <property type="entry name" value="17beta-HSD-like_SDR_c"/>
    <property type="match status" value="1"/>
</dbReference>